<dbReference type="NCBIfam" id="NF007365">
    <property type="entry name" value="PRK09862.1"/>
    <property type="match status" value="1"/>
</dbReference>
<dbReference type="InterPro" id="IPR003593">
    <property type="entry name" value="AAA+_ATPase"/>
</dbReference>
<dbReference type="NCBIfam" id="TIGR00368">
    <property type="entry name" value="YifB family Mg chelatase-like AAA ATPase"/>
    <property type="match status" value="1"/>
</dbReference>
<dbReference type="InterPro" id="IPR027417">
    <property type="entry name" value="P-loop_NTPase"/>
</dbReference>
<dbReference type="PANTHER" id="PTHR32039:SF7">
    <property type="entry name" value="COMPETENCE PROTEIN COMM"/>
    <property type="match status" value="1"/>
</dbReference>
<feature type="domain" description="AAA+ ATPase" evidence="5">
    <location>
        <begin position="210"/>
        <end position="393"/>
    </location>
</feature>
<dbReference type="Pfam" id="PF13335">
    <property type="entry name" value="Mg_chelatase_C"/>
    <property type="match status" value="1"/>
</dbReference>
<evidence type="ECO:0000256" key="3">
    <source>
        <dbReference type="ARBA" id="ARBA00022840"/>
    </source>
</evidence>
<dbReference type="EMBL" id="VMRY01000003">
    <property type="protein sequence ID" value="TVT59911.1"/>
    <property type="molecule type" value="Genomic_DNA"/>
</dbReference>
<dbReference type="GO" id="GO:0005524">
    <property type="term" value="F:ATP binding"/>
    <property type="evidence" value="ECO:0007669"/>
    <property type="project" value="UniProtKB-KW"/>
</dbReference>
<comment type="caution">
    <text evidence="6">The sequence shown here is derived from an EMBL/GenBank/DDBJ whole genome shotgun (WGS) entry which is preliminary data.</text>
</comment>
<dbReference type="STRING" id="1543721.AAY24_11985"/>
<sequence>MSLATLYSRARSGINAPLVTIEVHLANGLPALSIVGLPEMAVRESKDRVRGALINSGFEFPARRITINLAPADLPKEGGRFDLPIALGILAASGQIPAQALNCHEFIGELALSGALRPVKGVLPVALAAREAGRGVILPEECAAEAALVNDIPIHPANHLLAVCRHLIREEGIPPFTGTPETTARQTHPDLADVMGQERAKRALEIAAAGNHSLLMIGPPGTGKSMLASRLPGILPSMTEQESLEAAAIRSISNLGFSTADWQQRPFRAPHHTASGVALVGGGSNPRPGEISLAHNGVLFLDELPEFDRKVLEVLREPLESGQVTISRAARQELFPARFQLIAAMNPCPCGHLGDTSGRNCRCTGDQVARYRGRISGPLLDRIDMTIEVPRLPTQALSRPANKSEGSQQVRQRVERSRQLQLSRNGCPNSQLTGRLLEQSCLLTPQSRSLIERAMDQLSLSARAYHRILRLARTIADMEASEAILSTHIGEAISYRSLDRQNQLPN</sequence>
<evidence type="ECO:0000259" key="5">
    <source>
        <dbReference type="SMART" id="SM00382"/>
    </source>
</evidence>
<dbReference type="PANTHER" id="PTHR32039">
    <property type="entry name" value="MAGNESIUM-CHELATASE SUBUNIT CHLI"/>
    <property type="match status" value="1"/>
</dbReference>
<evidence type="ECO:0000256" key="4">
    <source>
        <dbReference type="SAM" id="MobiDB-lite"/>
    </source>
</evidence>
<dbReference type="Pfam" id="PF01078">
    <property type="entry name" value="Mg_chelatase"/>
    <property type="match status" value="1"/>
</dbReference>
<dbReference type="InterPro" id="IPR020568">
    <property type="entry name" value="Ribosomal_Su5_D2-typ_SF"/>
</dbReference>
<keyword evidence="3" id="KW-0067">ATP-binding</keyword>
<dbReference type="Gene3D" id="3.30.230.10">
    <property type="match status" value="1"/>
</dbReference>
<dbReference type="InterPro" id="IPR014721">
    <property type="entry name" value="Ribsml_uS5_D2-typ_fold_subgr"/>
</dbReference>
<keyword evidence="2" id="KW-0547">Nucleotide-binding</keyword>
<reference evidence="6 7" key="1">
    <citation type="submission" date="2019-07" db="EMBL/GenBank/DDBJ databases">
        <title>The pathways for chlorine oxyanion respiration interact through the shared metabolite chlorate.</title>
        <authorList>
            <person name="Barnum T.P."/>
            <person name="Cheng Y."/>
            <person name="Hill K.A."/>
            <person name="Lucas L.N."/>
            <person name="Carlson H.K."/>
            <person name="Coates J.D."/>
        </authorList>
    </citation>
    <scope>NUCLEOTIDE SEQUENCE [LARGE SCALE GENOMIC DNA]</scope>
    <source>
        <strain evidence="6">BK-3</strain>
    </source>
</reference>
<dbReference type="SMART" id="SM00382">
    <property type="entry name" value="AAA"/>
    <property type="match status" value="1"/>
</dbReference>
<organism evidence="6 7">
    <name type="scientific">Sedimenticola thiotaurini</name>
    <dbReference type="NCBI Taxonomy" id="1543721"/>
    <lineage>
        <taxon>Bacteria</taxon>
        <taxon>Pseudomonadati</taxon>
        <taxon>Pseudomonadota</taxon>
        <taxon>Gammaproteobacteria</taxon>
        <taxon>Chromatiales</taxon>
        <taxon>Sedimenticolaceae</taxon>
        <taxon>Sedimenticola</taxon>
    </lineage>
</organism>
<dbReference type="InterPro" id="IPR001208">
    <property type="entry name" value="MCM_dom"/>
</dbReference>
<dbReference type="SUPFAM" id="SSF54211">
    <property type="entry name" value="Ribosomal protein S5 domain 2-like"/>
    <property type="match status" value="1"/>
</dbReference>
<evidence type="ECO:0000256" key="2">
    <source>
        <dbReference type="ARBA" id="ARBA00022741"/>
    </source>
</evidence>
<dbReference type="Gene3D" id="3.40.50.300">
    <property type="entry name" value="P-loop containing nucleotide triphosphate hydrolases"/>
    <property type="match status" value="1"/>
</dbReference>
<dbReference type="Proteomes" id="UP000317355">
    <property type="component" value="Unassembled WGS sequence"/>
</dbReference>
<protein>
    <submittedName>
        <fullName evidence="6">YifB family Mg chelatase-like AAA ATPase</fullName>
    </submittedName>
</protein>
<dbReference type="InterPro" id="IPR025158">
    <property type="entry name" value="Mg_chelat-rel_C"/>
</dbReference>
<comment type="similarity">
    <text evidence="1">Belongs to the Mg-chelatase subunits D/I family. ComM subfamily.</text>
</comment>
<evidence type="ECO:0000256" key="1">
    <source>
        <dbReference type="ARBA" id="ARBA00006354"/>
    </source>
</evidence>
<dbReference type="Pfam" id="PF13541">
    <property type="entry name" value="ChlI"/>
    <property type="match status" value="1"/>
</dbReference>
<evidence type="ECO:0000313" key="6">
    <source>
        <dbReference type="EMBL" id="TVT59911.1"/>
    </source>
</evidence>
<dbReference type="PRINTS" id="PR01657">
    <property type="entry name" value="MCMFAMILY"/>
</dbReference>
<gene>
    <name evidence="6" type="ORF">FHK82_02745</name>
</gene>
<dbReference type="InterPro" id="IPR004482">
    <property type="entry name" value="Mg_chelat-rel"/>
</dbReference>
<name>A0A558DFW3_9GAMM</name>
<feature type="region of interest" description="Disordered" evidence="4">
    <location>
        <begin position="393"/>
        <end position="427"/>
    </location>
</feature>
<dbReference type="InterPro" id="IPR000523">
    <property type="entry name" value="Mg_chelatse_chII-like_cat_dom"/>
</dbReference>
<dbReference type="InterPro" id="IPR045006">
    <property type="entry name" value="CHLI-like"/>
</dbReference>
<evidence type="ECO:0000313" key="7">
    <source>
        <dbReference type="Proteomes" id="UP000317355"/>
    </source>
</evidence>
<dbReference type="GO" id="GO:0003677">
    <property type="term" value="F:DNA binding"/>
    <property type="evidence" value="ECO:0007669"/>
    <property type="project" value="InterPro"/>
</dbReference>
<proteinExistence type="inferred from homology"/>
<dbReference type="AlphaFoldDB" id="A0A558DFW3"/>
<dbReference type="SUPFAM" id="SSF52540">
    <property type="entry name" value="P-loop containing nucleoside triphosphate hydrolases"/>
    <property type="match status" value="1"/>
</dbReference>
<accession>A0A558DFW3</accession>